<sequence length="226" mass="24822">MQHFVPATGGWESLVEAWERELIAGLLEQVLFVLTSQGGPSQEAHRPGTGQRSGESERDSQILASLDFAMEDAAGQSRTTHSPRADAELTPLLEVLLPEASEDPLTAVEVASITRERLRSLKVERARIVMAQLREPTGQGASVRVEAGTEQDWLGALNDLRLVLAQRLGIEDAQAAEDVHAVAWEDPPQEESETERSRRAMSMVYDMLTWWQESLLTVLLSGDGPA</sequence>
<evidence type="ECO:0000313" key="2">
    <source>
        <dbReference type="EMBL" id="PKY99779.1"/>
    </source>
</evidence>
<comment type="caution">
    <text evidence="2">The sequence shown here is derived from an EMBL/GenBank/DDBJ whole genome shotgun (WGS) entry which is preliminary data.</text>
</comment>
<reference evidence="2 3" key="1">
    <citation type="submission" date="2017-12" db="EMBL/GenBank/DDBJ databases">
        <title>Phylogenetic diversity of female urinary microbiome.</title>
        <authorList>
            <person name="Thomas-White K."/>
            <person name="Wolfe A.J."/>
        </authorList>
    </citation>
    <scope>NUCLEOTIDE SEQUENCE [LARGE SCALE GENOMIC DNA]</scope>
    <source>
        <strain evidence="2 3">UMB0319</strain>
    </source>
</reference>
<evidence type="ECO:0000256" key="1">
    <source>
        <dbReference type="SAM" id="MobiDB-lite"/>
    </source>
</evidence>
<name>A0A2I1KVY3_9ACTO</name>
<evidence type="ECO:0000313" key="3">
    <source>
        <dbReference type="Proteomes" id="UP000234778"/>
    </source>
</evidence>
<organism evidence="2 3">
    <name type="scientific">Actinomyces urogenitalis</name>
    <dbReference type="NCBI Taxonomy" id="103621"/>
    <lineage>
        <taxon>Bacteria</taxon>
        <taxon>Bacillati</taxon>
        <taxon>Actinomycetota</taxon>
        <taxon>Actinomycetes</taxon>
        <taxon>Actinomycetales</taxon>
        <taxon>Actinomycetaceae</taxon>
        <taxon>Actinomyces</taxon>
    </lineage>
</organism>
<dbReference type="EMBL" id="PKHA01000001">
    <property type="protein sequence ID" value="PKY99779.1"/>
    <property type="molecule type" value="Genomic_DNA"/>
</dbReference>
<protein>
    <submittedName>
        <fullName evidence="2">DUF2017 domain-containing protein</fullName>
    </submittedName>
</protein>
<proteinExistence type="predicted"/>
<gene>
    <name evidence="2" type="ORF">CYJ26_02615</name>
</gene>
<dbReference type="RefSeq" id="WP_006549368.1">
    <property type="nucleotide sequence ID" value="NZ_CP136961.1"/>
</dbReference>
<dbReference type="Proteomes" id="UP000234778">
    <property type="component" value="Unassembled WGS sequence"/>
</dbReference>
<dbReference type="Pfam" id="PF09438">
    <property type="entry name" value="DUF2017"/>
    <property type="match status" value="1"/>
</dbReference>
<dbReference type="AlphaFoldDB" id="A0A2I1KVY3"/>
<dbReference type="InterPro" id="IPR018561">
    <property type="entry name" value="AosR"/>
</dbReference>
<dbReference type="GeneID" id="81707840"/>
<accession>A0A2I1KVY3</accession>
<feature type="region of interest" description="Disordered" evidence="1">
    <location>
        <begin position="37"/>
        <end position="59"/>
    </location>
</feature>